<dbReference type="Proteomes" id="UP001597201">
    <property type="component" value="Unassembled WGS sequence"/>
</dbReference>
<gene>
    <name evidence="2" type="ORF">ACFQ39_02145</name>
</gene>
<reference evidence="3" key="1">
    <citation type="journal article" date="2019" name="Int. J. Syst. Evol. Microbiol.">
        <title>The Global Catalogue of Microorganisms (GCM) 10K type strain sequencing project: providing services to taxonomists for standard genome sequencing and annotation.</title>
        <authorList>
            <consortium name="The Broad Institute Genomics Platform"/>
            <consortium name="The Broad Institute Genome Sequencing Center for Infectious Disease"/>
            <person name="Wu L."/>
            <person name="Ma J."/>
        </authorList>
    </citation>
    <scope>NUCLEOTIDE SEQUENCE [LARGE SCALE GENOMIC DNA]</scope>
    <source>
        <strain evidence="3">CCUG 61485</strain>
    </source>
</reference>
<keyword evidence="2" id="KW-0808">Transferase</keyword>
<keyword evidence="2" id="KW-0328">Glycosyltransferase</keyword>
<feature type="domain" description="Glycosyl transferase family 1" evidence="1">
    <location>
        <begin position="30"/>
        <end position="186"/>
    </location>
</feature>
<dbReference type="Pfam" id="PF00534">
    <property type="entry name" value="Glycos_transf_1"/>
    <property type="match status" value="1"/>
</dbReference>
<dbReference type="EC" id="2.4.1.21" evidence="2"/>
<dbReference type="EMBL" id="JBHTMY010000002">
    <property type="protein sequence ID" value="MFD1314402.1"/>
    <property type="molecule type" value="Genomic_DNA"/>
</dbReference>
<protein>
    <submittedName>
        <fullName evidence="2">Glycogen synthase</fullName>
        <ecNumber evidence="2">2.4.1.21</ecNumber>
    </submittedName>
</protein>
<sequence length="218" mass="24863">MSKKKTEKIERILDFRSGKKANKKSLCQTYHLDEKKPLFAFVGRLAYEKGADLLPQIFYKTLVKNQVSIIVLGSGMQDVESELKSLETPFQNSFSAYIGYNEDLAHQIYAASDFLLMPSRIEPCGLNQMYAMRYGTIPIVHRTGGLTDTVIDIGDGGCGICHDQASVEDVCYSIDRAVDFYNNKREFNKIRKKCMEIDHSWDNSAQEYLTLYKSIIQK</sequence>
<evidence type="ECO:0000313" key="2">
    <source>
        <dbReference type="EMBL" id="MFD1314402.1"/>
    </source>
</evidence>
<dbReference type="RefSeq" id="WP_377175967.1">
    <property type="nucleotide sequence ID" value="NZ_JBHTMY010000002.1"/>
</dbReference>
<evidence type="ECO:0000313" key="3">
    <source>
        <dbReference type="Proteomes" id="UP001597201"/>
    </source>
</evidence>
<proteinExistence type="predicted"/>
<name>A0ABW3XXY5_9FLAO</name>
<dbReference type="GO" id="GO:0009011">
    <property type="term" value="F:alpha-1,4-glucan glucosyltransferase (ADP-glucose donor) activity"/>
    <property type="evidence" value="ECO:0007669"/>
    <property type="project" value="UniProtKB-EC"/>
</dbReference>
<dbReference type="PANTHER" id="PTHR45825:SF11">
    <property type="entry name" value="ALPHA AMYLASE DOMAIN-CONTAINING PROTEIN"/>
    <property type="match status" value="1"/>
</dbReference>
<accession>A0ABW3XXY5</accession>
<dbReference type="SUPFAM" id="SSF53756">
    <property type="entry name" value="UDP-Glycosyltransferase/glycogen phosphorylase"/>
    <property type="match status" value="1"/>
</dbReference>
<organism evidence="2 3">
    <name type="scientific">Namhaeicola litoreus</name>
    <dbReference type="NCBI Taxonomy" id="1052145"/>
    <lineage>
        <taxon>Bacteria</taxon>
        <taxon>Pseudomonadati</taxon>
        <taxon>Bacteroidota</taxon>
        <taxon>Flavobacteriia</taxon>
        <taxon>Flavobacteriales</taxon>
        <taxon>Flavobacteriaceae</taxon>
        <taxon>Namhaeicola</taxon>
    </lineage>
</organism>
<dbReference type="Gene3D" id="3.40.50.2000">
    <property type="entry name" value="Glycogen Phosphorylase B"/>
    <property type="match status" value="1"/>
</dbReference>
<comment type="caution">
    <text evidence="2">The sequence shown here is derived from an EMBL/GenBank/DDBJ whole genome shotgun (WGS) entry which is preliminary data.</text>
</comment>
<dbReference type="PANTHER" id="PTHR45825">
    <property type="entry name" value="GRANULE-BOUND STARCH SYNTHASE 1, CHLOROPLASTIC/AMYLOPLASTIC"/>
    <property type="match status" value="1"/>
</dbReference>
<evidence type="ECO:0000259" key="1">
    <source>
        <dbReference type="Pfam" id="PF00534"/>
    </source>
</evidence>
<dbReference type="InterPro" id="IPR001296">
    <property type="entry name" value="Glyco_trans_1"/>
</dbReference>
<keyword evidence="3" id="KW-1185">Reference proteome</keyword>